<comment type="caution">
    <text evidence="1">The sequence shown here is derived from an EMBL/GenBank/DDBJ whole genome shotgun (WGS) entry which is preliminary data.</text>
</comment>
<protein>
    <submittedName>
        <fullName evidence="1">Uncharacterized protein</fullName>
    </submittedName>
</protein>
<evidence type="ECO:0000313" key="2">
    <source>
        <dbReference type="Proteomes" id="UP000662678"/>
    </source>
</evidence>
<dbReference type="EMBL" id="BMYP01000014">
    <property type="protein sequence ID" value="GHD75845.1"/>
    <property type="molecule type" value="Genomic_DNA"/>
</dbReference>
<evidence type="ECO:0000313" key="1">
    <source>
        <dbReference type="EMBL" id="GHD75845.1"/>
    </source>
</evidence>
<keyword evidence="2" id="KW-1185">Reference proteome</keyword>
<gene>
    <name evidence="1" type="ORF">GCM10011419_14200</name>
</gene>
<reference evidence="2" key="1">
    <citation type="journal article" date="2019" name="Int. J. Syst. Evol. Microbiol.">
        <title>The Global Catalogue of Microorganisms (GCM) 10K type strain sequencing project: providing services to taxonomists for standard genome sequencing and annotation.</title>
        <authorList>
            <consortium name="The Broad Institute Genomics Platform"/>
            <consortium name="The Broad Institute Genome Sequencing Center for Infectious Disease"/>
            <person name="Wu L."/>
            <person name="Ma J."/>
        </authorList>
    </citation>
    <scope>NUCLEOTIDE SEQUENCE [LARGE SCALE GENOMIC DNA]</scope>
    <source>
        <strain evidence="2">KCTC 23713</strain>
    </source>
</reference>
<dbReference type="Proteomes" id="UP000662678">
    <property type="component" value="Unassembled WGS sequence"/>
</dbReference>
<sequence length="78" mass="7758">MSGTMPFCSSTRITPTWAKPLAAPPPSASAIFGFGAGFGTETGGVGVVHAANKKIAALAAILDTDHMGKALTAWVGNG</sequence>
<proteinExistence type="predicted"/>
<accession>A0ABQ3H8E0</accession>
<name>A0ABQ3H8E0_9NEIS</name>
<organism evidence="1 2">
    <name type="scientific">Vogesella fluminis</name>
    <dbReference type="NCBI Taxonomy" id="1069161"/>
    <lineage>
        <taxon>Bacteria</taxon>
        <taxon>Pseudomonadati</taxon>
        <taxon>Pseudomonadota</taxon>
        <taxon>Betaproteobacteria</taxon>
        <taxon>Neisseriales</taxon>
        <taxon>Chromobacteriaceae</taxon>
        <taxon>Vogesella</taxon>
    </lineage>
</organism>